<organism evidence="1">
    <name type="scientific">Pseudomonas aeruginosa</name>
    <dbReference type="NCBI Taxonomy" id="287"/>
    <lineage>
        <taxon>Bacteria</taxon>
        <taxon>Pseudomonadati</taxon>
        <taxon>Pseudomonadota</taxon>
        <taxon>Gammaproteobacteria</taxon>
        <taxon>Pseudomonadales</taxon>
        <taxon>Pseudomonadaceae</taxon>
        <taxon>Pseudomonas</taxon>
    </lineage>
</organism>
<evidence type="ECO:0000313" key="2">
    <source>
        <dbReference type="EMBL" id="QCO92577.1"/>
    </source>
</evidence>
<dbReference type="RefSeq" id="WP_124033869.1">
    <property type="nucleotide sequence ID" value="NZ_CAADJY010000241.1"/>
</dbReference>
<protein>
    <submittedName>
        <fullName evidence="1">CdiI</fullName>
    </submittedName>
</protein>
<dbReference type="EMBL" id="MK509188">
    <property type="protein sequence ID" value="QCO92185.1"/>
    <property type="molecule type" value="Genomic_DNA"/>
</dbReference>
<accession>A0A4P8GCB7</accession>
<dbReference type="AlphaFoldDB" id="A0A4P8GCB7"/>
<reference evidence="1" key="1">
    <citation type="journal article" date="2019" name="J. Bacteriol.">
        <title>Diversity of Pseudomonas aeruginosa contact-dependent growth inhibition systems.</title>
        <authorList>
            <person name="Allen J.P."/>
            <person name="Hauser A.R."/>
        </authorList>
    </citation>
    <scope>NUCLEOTIDE SEQUENCE</scope>
    <source>
        <strain evidence="1">PABL007</strain>
        <strain evidence="2">PABL077</strain>
    </source>
</reference>
<sequence length="81" mass="9587">MKLNLVFEKVGDINSDYPYLCVYREGEREPFMEISVNQERKIEFVFYSRADNLSLSSEEFYEIYGRAEAFLPQALENEDSL</sequence>
<name>A0A4P8GCB7_PSEAI</name>
<evidence type="ECO:0000313" key="1">
    <source>
        <dbReference type="EMBL" id="QCO92185.1"/>
    </source>
</evidence>
<dbReference type="EMBL" id="MK509304">
    <property type="protein sequence ID" value="QCO92577.1"/>
    <property type="molecule type" value="Genomic_DNA"/>
</dbReference>
<proteinExistence type="predicted"/>
<gene>
    <name evidence="1" type="primary">cdiI1</name>
</gene>